<dbReference type="InterPro" id="IPR042095">
    <property type="entry name" value="SUMF_sf"/>
</dbReference>
<keyword evidence="8" id="KW-1185">Reference proteome</keyword>
<evidence type="ECO:0000256" key="3">
    <source>
        <dbReference type="ARBA" id="ARBA00037882"/>
    </source>
</evidence>
<dbReference type="EMBL" id="AVPS01000007">
    <property type="protein sequence ID" value="KGM51382.1"/>
    <property type="molecule type" value="Genomic_DNA"/>
</dbReference>
<dbReference type="SUPFAM" id="SSF109854">
    <property type="entry name" value="DinB/YfiT-like putative metalloenzymes"/>
    <property type="match status" value="1"/>
</dbReference>
<feature type="region of interest" description="Disordered" evidence="4">
    <location>
        <begin position="360"/>
        <end position="389"/>
    </location>
</feature>
<dbReference type="Gene3D" id="3.90.1580.10">
    <property type="entry name" value="paralog of FGE (formylglycine-generating enzyme)"/>
    <property type="match status" value="1"/>
</dbReference>
<dbReference type="InterPro" id="IPR051043">
    <property type="entry name" value="Sulfatase_Mod_Factor_Kinase"/>
</dbReference>
<dbReference type="Pfam" id="PF12867">
    <property type="entry name" value="DinB_2"/>
    <property type="match status" value="1"/>
</dbReference>
<dbReference type="RefSeq" id="WP_036194632.1">
    <property type="nucleotide sequence ID" value="NZ_AVPS01000007.1"/>
</dbReference>
<evidence type="ECO:0000256" key="1">
    <source>
        <dbReference type="ARBA" id="ARBA00023002"/>
    </source>
</evidence>
<dbReference type="NCBIfam" id="TIGR03440">
    <property type="entry name" value="egtB_TIGR03440"/>
    <property type="match status" value="1"/>
</dbReference>
<keyword evidence="2" id="KW-0408">Iron</keyword>
<protein>
    <recommendedName>
        <fullName evidence="9">Ergothioneine biosynthesis protein EgtB</fullName>
    </recommendedName>
</protein>
<keyword evidence="1" id="KW-0560">Oxidoreductase</keyword>
<dbReference type="InterPro" id="IPR005532">
    <property type="entry name" value="SUMF_dom"/>
</dbReference>
<dbReference type="AlphaFoldDB" id="A0A0A0EQF6"/>
<organism evidence="7 8">
    <name type="scientific">Lysobacter concretionis Ko07 = DSM 16239</name>
    <dbReference type="NCBI Taxonomy" id="1122185"/>
    <lineage>
        <taxon>Bacteria</taxon>
        <taxon>Pseudomonadati</taxon>
        <taxon>Pseudomonadota</taxon>
        <taxon>Gammaproteobacteria</taxon>
        <taxon>Lysobacterales</taxon>
        <taxon>Lysobacteraceae</taxon>
        <taxon>Novilysobacter</taxon>
    </lineage>
</organism>
<dbReference type="InterPro" id="IPR034660">
    <property type="entry name" value="DinB/YfiT-like"/>
</dbReference>
<comment type="pathway">
    <text evidence="3">Amino-acid biosynthesis; ergothioneine biosynthesis.</text>
</comment>
<dbReference type="InterPro" id="IPR024775">
    <property type="entry name" value="DinB-like"/>
</dbReference>
<dbReference type="InterPro" id="IPR016187">
    <property type="entry name" value="CTDL_fold"/>
</dbReference>
<dbReference type="PANTHER" id="PTHR23150:SF36">
    <property type="entry name" value="HERCYNINE OXYGENASE"/>
    <property type="match status" value="1"/>
</dbReference>
<accession>A0A0A0EQF6</accession>
<proteinExistence type="predicted"/>
<dbReference type="PANTHER" id="PTHR23150">
    <property type="entry name" value="SULFATASE MODIFYING FACTOR 1, 2"/>
    <property type="match status" value="1"/>
</dbReference>
<dbReference type="Proteomes" id="UP000030017">
    <property type="component" value="Unassembled WGS sequence"/>
</dbReference>
<feature type="domain" description="Sulfatase-modifying factor enzyme-like" evidence="5">
    <location>
        <begin position="205"/>
        <end position="470"/>
    </location>
</feature>
<dbReference type="Pfam" id="PF03781">
    <property type="entry name" value="FGE-sulfatase"/>
    <property type="match status" value="1"/>
</dbReference>
<dbReference type="STRING" id="1122185.N792_11660"/>
<evidence type="ECO:0008006" key="9">
    <source>
        <dbReference type="Google" id="ProtNLM"/>
    </source>
</evidence>
<dbReference type="OrthoDB" id="9768004at2"/>
<comment type="caution">
    <text evidence="7">The sequence shown here is derived from an EMBL/GenBank/DDBJ whole genome shotgun (WGS) entry which is preliminary data.</text>
</comment>
<dbReference type="InterPro" id="IPR017806">
    <property type="entry name" value="EgtB"/>
</dbReference>
<evidence type="ECO:0000259" key="5">
    <source>
        <dbReference type="Pfam" id="PF03781"/>
    </source>
</evidence>
<feature type="domain" description="DinB-like" evidence="6">
    <location>
        <begin position="21"/>
        <end position="153"/>
    </location>
</feature>
<dbReference type="GO" id="GO:0052699">
    <property type="term" value="P:ergothioneine biosynthetic process"/>
    <property type="evidence" value="ECO:0007669"/>
    <property type="project" value="InterPro"/>
</dbReference>
<evidence type="ECO:0000256" key="4">
    <source>
        <dbReference type="SAM" id="MobiDB-lite"/>
    </source>
</evidence>
<evidence type="ECO:0000313" key="7">
    <source>
        <dbReference type="EMBL" id="KGM51382.1"/>
    </source>
</evidence>
<evidence type="ECO:0000259" key="6">
    <source>
        <dbReference type="Pfam" id="PF12867"/>
    </source>
</evidence>
<sequence length="472" mass="52233">MPSPAASPDSLPSAGTLAARYRAVRQRSLALAAPLSAEDAMLQSMDDASPAKWHLAHTTWFFERFVLGAQAAYRPVNEAWDYLFNSYYQSVGPMHARSRRGLLSQPGLAQVIDYRAQVDARMQRGFEHGGFDADPALKPRIELGLHHEQQHQELLLTDIKHAFWCNPLKPAYRDDLRPSPGQATALEWIGCDEAIVEIGAPAWPGAGDAFAFDNESPRHRVLLPAHALASRPVSNAEYRAFIDDGGYRAPGLWLSDGWARIQQDGWTRPMYWDDDLTREFTLGGMRAIDPQAPVCHLSYFEAEAFARWAGARLPTEAEWEHAAAQVPVTGNFVEDDMLHPTSPCTTAPCRSDVAQGDFCGGASRDRTTESDIGEPATHVAPTPEPAATPPAHPHQMFGDVWEWTSSAYSAYPGFREMPGALGEYNGKFMCGQQVLRGGSCVSPRDHLRASYRNFFHAPDCWQFTGLRLARDA</sequence>
<reference evidence="7 8" key="1">
    <citation type="submission" date="2013-08" db="EMBL/GenBank/DDBJ databases">
        <title>Genome sequencing of Lysobacter.</title>
        <authorList>
            <person name="Zhang S."/>
            <person name="Wang G."/>
        </authorList>
    </citation>
    <scope>NUCLEOTIDE SEQUENCE [LARGE SCALE GENOMIC DNA]</scope>
    <source>
        <strain evidence="7 8">Ko07</strain>
    </source>
</reference>
<dbReference type="SUPFAM" id="SSF56436">
    <property type="entry name" value="C-type lectin-like"/>
    <property type="match status" value="1"/>
</dbReference>
<evidence type="ECO:0000313" key="8">
    <source>
        <dbReference type="Proteomes" id="UP000030017"/>
    </source>
</evidence>
<gene>
    <name evidence="7" type="ORF">N792_11660</name>
</gene>
<evidence type="ECO:0000256" key="2">
    <source>
        <dbReference type="ARBA" id="ARBA00023004"/>
    </source>
</evidence>
<name>A0A0A0EQF6_9GAMM</name>
<dbReference type="eggNOG" id="COG1262">
    <property type="taxonomic scope" value="Bacteria"/>
</dbReference>